<protein>
    <submittedName>
        <fullName evidence="1">Uncharacterized protein</fullName>
    </submittedName>
</protein>
<keyword evidence="2" id="KW-1185">Reference proteome</keyword>
<dbReference type="PANTHER" id="PTHR26312:SF123">
    <property type="entry name" value="TETRATRICOPEPTIDE REPEAT (TPR)-LIKE SUPERFAMILY PROTEIN"/>
    <property type="match status" value="1"/>
</dbReference>
<dbReference type="EMBL" id="RWGY01000007">
    <property type="protein sequence ID" value="TVU39240.1"/>
    <property type="molecule type" value="Genomic_DNA"/>
</dbReference>
<reference evidence="1 2" key="1">
    <citation type="journal article" date="2019" name="Sci. Rep.">
        <title>A high-quality genome of Eragrostis curvula grass provides insights into Poaceae evolution and supports new strategies to enhance forage quality.</title>
        <authorList>
            <person name="Carballo J."/>
            <person name="Santos B.A.C.M."/>
            <person name="Zappacosta D."/>
            <person name="Garbus I."/>
            <person name="Selva J.P."/>
            <person name="Gallo C.A."/>
            <person name="Diaz A."/>
            <person name="Albertini E."/>
            <person name="Caccamo M."/>
            <person name="Echenique V."/>
        </authorList>
    </citation>
    <scope>NUCLEOTIDE SEQUENCE [LARGE SCALE GENOMIC DNA]</scope>
    <source>
        <strain evidence="2">cv. Victoria</strain>
        <tissue evidence="1">Leaf</tissue>
    </source>
</reference>
<proteinExistence type="predicted"/>
<gene>
    <name evidence="1" type="ORF">EJB05_12649</name>
</gene>
<dbReference type="Gramene" id="TVU39240">
    <property type="protein sequence ID" value="TVU39240"/>
    <property type="gene ID" value="EJB05_12649"/>
</dbReference>
<dbReference type="PANTHER" id="PTHR26312">
    <property type="entry name" value="TETRATRICOPEPTIDE REPEAT PROTEIN 5"/>
    <property type="match status" value="1"/>
</dbReference>
<feature type="non-terminal residue" evidence="1">
    <location>
        <position position="1"/>
    </location>
</feature>
<sequence>CPDDTDLLSLYGRVIWEARQEKERAAGYFERVVQSDPTTSTYVLESYVSFLWYTEEDENEDDEAAPANPPK</sequence>
<organism evidence="1 2">
    <name type="scientific">Eragrostis curvula</name>
    <name type="common">weeping love grass</name>
    <dbReference type="NCBI Taxonomy" id="38414"/>
    <lineage>
        <taxon>Eukaryota</taxon>
        <taxon>Viridiplantae</taxon>
        <taxon>Streptophyta</taxon>
        <taxon>Embryophyta</taxon>
        <taxon>Tracheophyta</taxon>
        <taxon>Spermatophyta</taxon>
        <taxon>Magnoliopsida</taxon>
        <taxon>Liliopsida</taxon>
        <taxon>Poales</taxon>
        <taxon>Poaceae</taxon>
        <taxon>PACMAD clade</taxon>
        <taxon>Chloridoideae</taxon>
        <taxon>Eragrostideae</taxon>
        <taxon>Eragrostidinae</taxon>
        <taxon>Eragrostis</taxon>
    </lineage>
</organism>
<accession>A0A5J9VVX7</accession>
<name>A0A5J9VVX7_9POAL</name>
<evidence type="ECO:0000313" key="2">
    <source>
        <dbReference type="Proteomes" id="UP000324897"/>
    </source>
</evidence>
<dbReference type="AlphaFoldDB" id="A0A5J9VVX7"/>
<comment type="caution">
    <text evidence="1">The sequence shown here is derived from an EMBL/GenBank/DDBJ whole genome shotgun (WGS) entry which is preliminary data.</text>
</comment>
<dbReference type="OrthoDB" id="439046at2759"/>
<dbReference type="Proteomes" id="UP000324897">
    <property type="component" value="Chromosome 4"/>
</dbReference>
<evidence type="ECO:0000313" key="1">
    <source>
        <dbReference type="EMBL" id="TVU39240.1"/>
    </source>
</evidence>